<comment type="caution">
    <text evidence="2">The sequence shown here is derived from an EMBL/GenBank/DDBJ whole genome shotgun (WGS) entry which is preliminary data.</text>
</comment>
<dbReference type="PROSITE" id="PS51819">
    <property type="entry name" value="VOC"/>
    <property type="match status" value="1"/>
</dbReference>
<reference evidence="2 3" key="1">
    <citation type="submission" date="2020-10" db="EMBL/GenBank/DDBJ databases">
        <title>Aquamicrobium zhengzhouensis sp. nov., a exopolysaccharide producing bacterium isolated from farmland soil.</title>
        <authorList>
            <person name="Wang X."/>
        </authorList>
    </citation>
    <scope>NUCLEOTIDE SEQUENCE [LARGE SCALE GENOMIC DNA]</scope>
    <source>
        <strain evidence="3">cd-1</strain>
    </source>
</reference>
<sequence length="270" mass="29718">MAKLPFGATTPVSIGRVGLKARDAQRLADYYVAILGLKTLSKEAERIVLGTEERPLLEIEGSLSLQQDDPRSAGLYHTAFLFPERTDLARWINHAIETRIKVDGAADHDVSEALYLTDPEGNGVEIYADRPREAWTFSGNSVHMSTDPLDIQSLLDTLSPSDPAWTGSPVGTVIGHVHLRVGDVQTAEQWWREAQGLDTMLLYGGQAVFMASGGYHHHIGANSWQSRGAGPRRKDRTGLSFVELLSKKAADEHVASDPWDTEIRVLPVRD</sequence>
<dbReference type="PANTHER" id="PTHR43279:SF1">
    <property type="entry name" value="CATECHOL-2,3-DIOXYGENASE"/>
    <property type="match status" value="1"/>
</dbReference>
<feature type="domain" description="VOC" evidence="1">
    <location>
        <begin position="13"/>
        <end position="129"/>
    </location>
</feature>
<dbReference type="RefSeq" id="WP_198473828.1">
    <property type="nucleotide sequence ID" value="NZ_JADGMQ010000001.1"/>
</dbReference>
<dbReference type="InterPro" id="IPR029068">
    <property type="entry name" value="Glyas_Bleomycin-R_OHBP_Dase"/>
</dbReference>
<accession>A0ABS0S8D8</accession>
<name>A0ABS0S8D8_9HYPH</name>
<gene>
    <name evidence="2" type="ORF">IOD40_02240</name>
</gene>
<dbReference type="EMBL" id="JADGMQ010000001">
    <property type="protein sequence ID" value="MBI1619486.1"/>
    <property type="molecule type" value="Genomic_DNA"/>
</dbReference>
<evidence type="ECO:0000313" key="3">
    <source>
        <dbReference type="Proteomes" id="UP000601789"/>
    </source>
</evidence>
<dbReference type="Proteomes" id="UP000601789">
    <property type="component" value="Unassembled WGS sequence"/>
</dbReference>
<dbReference type="InterPro" id="IPR037523">
    <property type="entry name" value="VOC_core"/>
</dbReference>
<evidence type="ECO:0000259" key="1">
    <source>
        <dbReference type="PROSITE" id="PS51819"/>
    </source>
</evidence>
<organism evidence="2 3">
    <name type="scientific">Aquamicrobium zhengzhouense</name>
    <dbReference type="NCBI Taxonomy" id="2781738"/>
    <lineage>
        <taxon>Bacteria</taxon>
        <taxon>Pseudomonadati</taxon>
        <taxon>Pseudomonadota</taxon>
        <taxon>Alphaproteobacteria</taxon>
        <taxon>Hyphomicrobiales</taxon>
        <taxon>Phyllobacteriaceae</taxon>
        <taxon>Aquamicrobium</taxon>
    </lineage>
</organism>
<dbReference type="Gene3D" id="3.10.180.10">
    <property type="entry name" value="2,3-Dihydroxybiphenyl 1,2-Dioxygenase, domain 1"/>
    <property type="match status" value="2"/>
</dbReference>
<dbReference type="PANTHER" id="PTHR43279">
    <property type="entry name" value="CATECHOL-2,3-DIOXYGENASE"/>
    <property type="match status" value="1"/>
</dbReference>
<dbReference type="Pfam" id="PF00903">
    <property type="entry name" value="Glyoxalase"/>
    <property type="match status" value="1"/>
</dbReference>
<proteinExistence type="predicted"/>
<keyword evidence="3" id="KW-1185">Reference proteome</keyword>
<dbReference type="InterPro" id="IPR004360">
    <property type="entry name" value="Glyas_Fos-R_dOase_dom"/>
</dbReference>
<dbReference type="SUPFAM" id="SSF54593">
    <property type="entry name" value="Glyoxalase/Bleomycin resistance protein/Dihydroxybiphenyl dioxygenase"/>
    <property type="match status" value="2"/>
</dbReference>
<protein>
    <submittedName>
        <fullName evidence="2">VOC family protein</fullName>
    </submittedName>
</protein>
<evidence type="ECO:0000313" key="2">
    <source>
        <dbReference type="EMBL" id="MBI1619486.1"/>
    </source>
</evidence>